<sequence>MSWTNEHDLLLRKVAGSIDVNGLKRHHKWESISRLIPGSTPDQCQARWMVLSKLPGLDHKPPSLLAQNIGDIKTLRPNGFAPTPNPPGARDPPRRTNSFTSPAVSTANLASTVNPNTASILAASRSACRPPSPRAASAGPGRTLPRALAADSFCASSRQKLQCSGSQAVLGGASSNEHLPIQLTPAVCAFQPSAAPAAALTSGRGSSRRESLAPGWTNSAASVAARGEPRDGSTPLPPNEPLKCPTTQGTPASAPASVDGVSRGVDAATSEARDNSEATCRCTNLSEMGKSGATPRTGNDAIKPSATSSQDAVKTGTTPRPSKDAGSSTIAPRPPNDAAKPTVEHAQADFGRSSADARRYLGRAPGTPSDIVIHVSDDARRISRDFSCSRKLLLSHMKYFSPYLTADRGHNEIDISVHCDIEIFEWLIEYMHRPEDPPQMEASSVLSILISAEFLQMSSLVQHCIHFLHSHLNEIIKLPLDMGCVSDQSVERLAELFDATGLEAIKDKKDKIISRLYLKKTAQMMSQEENKLHRCAFCQKPFTTAQKDWEPCPCAPELIDFHGKAITEHVVNRSWDMHKWIASLQQRSRNGARETYWRLWGLTHSLCCSACGVRFPVSELEHCAFHPSEPKFDMGENHGIYPCCGKNAVRFDSSAKRRGCQVRRHTPELRERFAANCNGGLEGAVVLELALAHADAVFIPFEGFHEDRRAAAPATNSDLAQAPACTANDSEDAEGSRADSGTATPVHDRPRSSTATCRPTRNTFGSDVDGSSSDDQSDDGADSDGTSGRSDSFDDFSDSSDDSQRDVQVKDKTGRATDSRGESRFKGACGSGLGSSPRRGMQVDALNMEDELQMRELSRALEQKRAPPKPLKEPSPSLAGPKAMYLDWRQIRHISRAGGVGVVWPRTIPLGPSKEAARERGRSVDAAGMVGART</sequence>
<accession>A0AB34K9P0</accession>
<keyword evidence="5" id="KW-1185">Reference proteome</keyword>
<proteinExistence type="predicted"/>
<evidence type="ECO:0000256" key="1">
    <source>
        <dbReference type="SAM" id="MobiDB-lite"/>
    </source>
</evidence>
<comment type="caution">
    <text evidence="4">The sequence shown here is derived from an EMBL/GenBank/DDBJ whole genome shotgun (WGS) entry which is preliminary data.</text>
</comment>
<dbReference type="SUPFAM" id="SSF46689">
    <property type="entry name" value="Homeodomain-like"/>
    <property type="match status" value="1"/>
</dbReference>
<feature type="compositionally biased region" description="Polar residues" evidence="1">
    <location>
        <begin position="305"/>
        <end position="330"/>
    </location>
</feature>
<gene>
    <name evidence="4" type="ORF">AB1Y20_000803</name>
</gene>
<dbReference type="InterPro" id="IPR009057">
    <property type="entry name" value="Homeodomain-like_sf"/>
</dbReference>
<dbReference type="InterPro" id="IPR000210">
    <property type="entry name" value="BTB/POZ_dom"/>
</dbReference>
<dbReference type="InterPro" id="IPR011333">
    <property type="entry name" value="SKP1/BTB/POZ_sf"/>
</dbReference>
<dbReference type="CDD" id="cd00167">
    <property type="entry name" value="SANT"/>
    <property type="match status" value="1"/>
</dbReference>
<dbReference type="PANTHER" id="PTHR20946:SF0">
    <property type="entry name" value="SANT AND BTB DOMAIN REGULATOR OF CLASS SWITCH RECOMBINATION"/>
    <property type="match status" value="1"/>
</dbReference>
<feature type="region of interest" description="Disordered" evidence="1">
    <location>
        <begin position="76"/>
        <end position="101"/>
    </location>
</feature>
<dbReference type="InterPro" id="IPR021777">
    <property type="entry name" value="SANBR_BTB"/>
</dbReference>
<dbReference type="Proteomes" id="UP001515480">
    <property type="component" value="Unassembled WGS sequence"/>
</dbReference>
<dbReference type="Pfam" id="PF11822">
    <property type="entry name" value="BTB_SANBR"/>
    <property type="match status" value="1"/>
</dbReference>
<dbReference type="PROSITE" id="PS50097">
    <property type="entry name" value="BTB"/>
    <property type="match status" value="1"/>
</dbReference>
<dbReference type="SUPFAM" id="SSF54695">
    <property type="entry name" value="POZ domain"/>
    <property type="match status" value="1"/>
</dbReference>
<feature type="domain" description="BTB" evidence="3">
    <location>
        <begin position="369"/>
        <end position="432"/>
    </location>
</feature>
<dbReference type="Gene3D" id="1.10.10.60">
    <property type="entry name" value="Homeodomain-like"/>
    <property type="match status" value="1"/>
</dbReference>
<evidence type="ECO:0000313" key="4">
    <source>
        <dbReference type="EMBL" id="KAL1529873.1"/>
    </source>
</evidence>
<dbReference type="PROSITE" id="PS50090">
    <property type="entry name" value="MYB_LIKE"/>
    <property type="match status" value="1"/>
</dbReference>
<organism evidence="4 5">
    <name type="scientific">Prymnesium parvum</name>
    <name type="common">Toxic golden alga</name>
    <dbReference type="NCBI Taxonomy" id="97485"/>
    <lineage>
        <taxon>Eukaryota</taxon>
        <taxon>Haptista</taxon>
        <taxon>Haptophyta</taxon>
        <taxon>Prymnesiophyceae</taxon>
        <taxon>Prymnesiales</taxon>
        <taxon>Prymnesiaceae</taxon>
        <taxon>Prymnesium</taxon>
    </lineage>
</organism>
<feature type="compositionally biased region" description="Polar residues" evidence="1">
    <location>
        <begin position="277"/>
        <end position="286"/>
    </location>
</feature>
<feature type="region of interest" description="Disordered" evidence="1">
    <location>
        <begin position="712"/>
        <end position="840"/>
    </location>
</feature>
<dbReference type="InterPro" id="IPR045902">
    <property type="entry name" value="SANBR-like"/>
</dbReference>
<feature type="compositionally biased region" description="Low complexity" evidence="1">
    <location>
        <begin position="765"/>
        <end position="774"/>
    </location>
</feature>
<dbReference type="PANTHER" id="PTHR20946">
    <property type="entry name" value="SANT AND BTB DOMAIN REGULATOR OF CLASS SWITCH RECOMBINATION"/>
    <property type="match status" value="1"/>
</dbReference>
<evidence type="ECO:0000259" key="3">
    <source>
        <dbReference type="PROSITE" id="PS50097"/>
    </source>
</evidence>
<dbReference type="InterPro" id="IPR001005">
    <property type="entry name" value="SANT/Myb"/>
</dbReference>
<dbReference type="EMBL" id="JBGBPQ010000001">
    <property type="protein sequence ID" value="KAL1529873.1"/>
    <property type="molecule type" value="Genomic_DNA"/>
</dbReference>
<evidence type="ECO:0000313" key="5">
    <source>
        <dbReference type="Proteomes" id="UP001515480"/>
    </source>
</evidence>
<reference evidence="4 5" key="1">
    <citation type="journal article" date="2024" name="Science">
        <title>Giant polyketide synthase enzymes in the biosynthesis of giant marine polyether toxins.</title>
        <authorList>
            <person name="Fallon T.R."/>
            <person name="Shende V.V."/>
            <person name="Wierzbicki I.H."/>
            <person name="Pendleton A.L."/>
            <person name="Watervoot N.F."/>
            <person name="Auber R.P."/>
            <person name="Gonzalez D.J."/>
            <person name="Wisecaver J.H."/>
            <person name="Moore B.S."/>
        </authorList>
    </citation>
    <scope>NUCLEOTIDE SEQUENCE [LARGE SCALE GENOMIC DNA]</scope>
    <source>
        <strain evidence="4 5">12B1</strain>
    </source>
</reference>
<protein>
    <recommendedName>
        <fullName evidence="6">SANT and BTB domain-containing protein</fullName>
    </recommendedName>
</protein>
<feature type="compositionally biased region" description="Polar residues" evidence="1">
    <location>
        <begin position="752"/>
        <end position="764"/>
    </location>
</feature>
<name>A0AB34K9P0_PRYPA</name>
<feature type="region of interest" description="Disordered" evidence="1">
    <location>
        <begin position="199"/>
        <end position="353"/>
    </location>
</feature>
<feature type="compositionally biased region" description="Basic and acidic residues" evidence="1">
    <location>
        <begin position="802"/>
        <end position="825"/>
    </location>
</feature>
<feature type="region of interest" description="Disordered" evidence="1">
    <location>
        <begin position="913"/>
        <end position="934"/>
    </location>
</feature>
<dbReference type="AlphaFoldDB" id="A0AB34K9P0"/>
<evidence type="ECO:0008006" key="6">
    <source>
        <dbReference type="Google" id="ProtNLM"/>
    </source>
</evidence>
<evidence type="ECO:0000259" key="2">
    <source>
        <dbReference type="PROSITE" id="PS50090"/>
    </source>
</evidence>
<feature type="domain" description="Myb-like" evidence="2">
    <location>
        <begin position="1"/>
        <end position="52"/>
    </location>
</feature>
<dbReference type="Gene3D" id="3.30.710.10">
    <property type="entry name" value="Potassium Channel Kv1.1, Chain A"/>
    <property type="match status" value="1"/>
</dbReference>